<keyword evidence="4" id="KW-0560">Oxidoreductase</keyword>
<dbReference type="PIRSF" id="PIRSF000106">
    <property type="entry name" value="ME"/>
    <property type="match status" value="1"/>
</dbReference>
<dbReference type="GO" id="GO:0016616">
    <property type="term" value="F:oxidoreductase activity, acting on the CH-OH group of donors, NAD or NADP as acceptor"/>
    <property type="evidence" value="ECO:0007669"/>
    <property type="project" value="InterPro"/>
</dbReference>
<evidence type="ECO:0000256" key="2">
    <source>
        <dbReference type="ARBA" id="ARBA00008785"/>
    </source>
</evidence>
<protein>
    <submittedName>
        <fullName evidence="9">Malic enzyme, NAD-binding domain protein</fullName>
    </submittedName>
</protein>
<feature type="binding site" evidence="6">
    <location>
        <position position="158"/>
    </location>
    <ligand>
        <name>a divalent metal cation</name>
        <dbReference type="ChEBI" id="CHEBI:60240"/>
    </ligand>
</feature>
<dbReference type="PROSITE" id="PS00331">
    <property type="entry name" value="MALIC_ENZYMES"/>
    <property type="match status" value="1"/>
</dbReference>
<dbReference type="AlphaFoldDB" id="M6Y4R2"/>
<comment type="similarity">
    <text evidence="2">Belongs to the malic enzymes family.</text>
</comment>
<keyword evidence="3 6" id="KW-0479">Metal-binding</keyword>
<dbReference type="InterPro" id="IPR046346">
    <property type="entry name" value="Aminoacid_DH-like_N_sf"/>
</dbReference>
<evidence type="ECO:0000256" key="1">
    <source>
        <dbReference type="ARBA" id="ARBA00001936"/>
    </source>
</evidence>
<dbReference type="GO" id="GO:0004470">
    <property type="term" value="F:malic enzyme activity"/>
    <property type="evidence" value="ECO:0007669"/>
    <property type="project" value="InterPro"/>
</dbReference>
<dbReference type="GO" id="GO:0046872">
    <property type="term" value="F:metal ion binding"/>
    <property type="evidence" value="ECO:0007669"/>
    <property type="project" value="UniProtKB-KW"/>
</dbReference>
<evidence type="ECO:0000313" key="9">
    <source>
        <dbReference type="EMBL" id="EMO88690.1"/>
    </source>
</evidence>
<dbReference type="Gene3D" id="3.40.50.720">
    <property type="entry name" value="NAD(P)-binding Rossmann-like Domain"/>
    <property type="match status" value="1"/>
</dbReference>
<dbReference type="SMART" id="SM01274">
    <property type="entry name" value="malic"/>
    <property type="match status" value="1"/>
</dbReference>
<dbReference type="Gene3D" id="3.40.50.10380">
    <property type="entry name" value="Malic enzyme, N-terminal domain"/>
    <property type="match status" value="1"/>
</dbReference>
<evidence type="ECO:0000256" key="5">
    <source>
        <dbReference type="PIRSR" id="PIRSR000106-2"/>
    </source>
</evidence>
<dbReference type="PANTHER" id="PTHR43237">
    <property type="entry name" value="NADP-DEPENDENT MALIC ENZYME"/>
    <property type="match status" value="1"/>
</dbReference>
<dbReference type="Pfam" id="PF03949">
    <property type="entry name" value="Malic_M"/>
    <property type="match status" value="1"/>
</dbReference>
<dbReference type="PANTHER" id="PTHR43237:SF4">
    <property type="entry name" value="NADP-DEPENDENT MALIC ENZYME"/>
    <property type="match status" value="1"/>
</dbReference>
<comment type="caution">
    <text evidence="9">The sequence shown here is derived from an EMBL/GenBank/DDBJ whole genome shotgun (WGS) entry which is preliminary data.</text>
</comment>
<dbReference type="GO" id="GO:0051287">
    <property type="term" value="F:NAD binding"/>
    <property type="evidence" value="ECO:0007669"/>
    <property type="project" value="InterPro"/>
</dbReference>
<comment type="cofactor">
    <cofactor evidence="1">
        <name>Mn(2+)</name>
        <dbReference type="ChEBI" id="CHEBI:29035"/>
    </cofactor>
</comment>
<dbReference type="SUPFAM" id="SSF51735">
    <property type="entry name" value="NAD(P)-binding Rossmann-fold domains"/>
    <property type="match status" value="1"/>
</dbReference>
<dbReference type="FunFam" id="3.40.50.10380:FF:000003">
    <property type="entry name" value="NADP-dependent malic enzyme"/>
    <property type="match status" value="1"/>
</dbReference>
<accession>M6Y4R2</accession>
<feature type="binding site" evidence="6">
    <location>
        <position position="133"/>
    </location>
    <ligand>
        <name>a divalent metal cation</name>
        <dbReference type="ChEBI" id="CHEBI:60240"/>
    </ligand>
</feature>
<reference evidence="9 10" key="1">
    <citation type="submission" date="2013-01" db="EMBL/GenBank/DDBJ databases">
        <authorList>
            <person name="Harkins D.M."/>
            <person name="Durkin A.S."/>
            <person name="Brinkac L.M."/>
            <person name="Haft D.H."/>
            <person name="Selengut J.D."/>
            <person name="Sanka R."/>
            <person name="DePew J."/>
            <person name="Purushe J."/>
            <person name="Whelen A.C."/>
            <person name="Vinetz J.M."/>
            <person name="Sutton G.G."/>
            <person name="Nierman W.C."/>
            <person name="Fouts D.E."/>
        </authorList>
    </citation>
    <scope>NUCLEOTIDE SEQUENCE [LARGE SCALE GENOMIC DNA]</scope>
    <source>
        <strain evidence="9 10">2001034031</strain>
    </source>
</reference>
<evidence type="ECO:0000313" key="10">
    <source>
        <dbReference type="Proteomes" id="UP000012138"/>
    </source>
</evidence>
<dbReference type="Proteomes" id="UP000012138">
    <property type="component" value="Unassembled WGS sequence"/>
</dbReference>
<evidence type="ECO:0000256" key="4">
    <source>
        <dbReference type="ARBA" id="ARBA00023002"/>
    </source>
</evidence>
<organism evidence="9 10">
    <name type="scientific">Leptospira noguchii str. 2001034031</name>
    <dbReference type="NCBI Taxonomy" id="1193053"/>
    <lineage>
        <taxon>Bacteria</taxon>
        <taxon>Pseudomonadati</taxon>
        <taxon>Spirochaetota</taxon>
        <taxon>Spirochaetia</taxon>
        <taxon>Leptospirales</taxon>
        <taxon>Leptospiraceae</taxon>
        <taxon>Leptospira</taxon>
    </lineage>
</organism>
<evidence type="ECO:0000259" key="7">
    <source>
        <dbReference type="SMART" id="SM00919"/>
    </source>
</evidence>
<feature type="binding site" evidence="5">
    <location>
        <position position="313"/>
    </location>
    <ligand>
        <name>(S)-malate</name>
        <dbReference type="ChEBI" id="CHEBI:15589"/>
    </ligand>
</feature>
<evidence type="ECO:0000256" key="3">
    <source>
        <dbReference type="ARBA" id="ARBA00022723"/>
    </source>
</evidence>
<sequence>MREKSLQYHALHPKGKIKVVPTKPTQDSYDLSLAYSPGVAYPCLEIKDSPELVYEYTNKGNLVGIITNGTAILGLGDIGALAGKPVMEGKAVLFKKFAGIDVFDIEINTKDPDEFIRAVRLLEPTFGGINLEDIKAPESFYIEEQLIEKMNIPVFHDDQHGTAIITVAGLLNSFELTGKNPGDVKVVICGAGAAGIAIAELIQHIGIKKEQIFLVDTKGVIHHNRNDLNDSKKKYIQKTDFTTLRDVMKGSDIFIGVSVENMVDEDMVRSMSKNPVIFALANPDPEIPYHTAKAVRSDLIMGTGRSDNPNQVNNVLGFPFIFRGALDVRARHITLEMKLAAARSLAELARLEVPEVVSKAYGGEKFTFGPEYLIPKPFDKRVLFHVAPAVAEAAVASGSARIPYLGRDKYLGFLEGIIRN</sequence>
<dbReference type="InterPro" id="IPR045213">
    <property type="entry name" value="Malic_NAD-bd_bact_type"/>
</dbReference>
<name>M6Y4R2_9LEPT</name>
<evidence type="ECO:0000259" key="8">
    <source>
        <dbReference type="SMART" id="SM01274"/>
    </source>
</evidence>
<feature type="binding site" evidence="6">
    <location>
        <position position="132"/>
    </location>
    <ligand>
        <name>a divalent metal cation</name>
        <dbReference type="ChEBI" id="CHEBI:60240"/>
    </ligand>
</feature>
<gene>
    <name evidence="9" type="ORF">LEP1GSC024_4894</name>
</gene>
<dbReference type="CDD" id="cd05311">
    <property type="entry name" value="NAD_bind_2_malic_enz"/>
    <property type="match status" value="1"/>
</dbReference>
<feature type="domain" description="Malic enzyme NAD-binding" evidence="7">
    <location>
        <begin position="159"/>
        <end position="395"/>
    </location>
</feature>
<dbReference type="RefSeq" id="WP_004446622.1">
    <property type="nucleotide sequence ID" value="NZ_AKXB02000121.1"/>
</dbReference>
<dbReference type="InterPro" id="IPR015884">
    <property type="entry name" value="Malic_enzyme_CS"/>
</dbReference>
<comment type="cofactor">
    <cofactor evidence="6">
        <name>Mg(2+)</name>
        <dbReference type="ChEBI" id="CHEBI:18420"/>
    </cofactor>
    <cofactor evidence="6">
        <name>Mn(2+)</name>
        <dbReference type="ChEBI" id="CHEBI:29035"/>
    </cofactor>
    <text evidence="6">Divalent metal cations. Prefers magnesium or manganese.</text>
</comment>
<dbReference type="InterPro" id="IPR012302">
    <property type="entry name" value="Malic_NAD-bd"/>
</dbReference>
<dbReference type="Pfam" id="PF00390">
    <property type="entry name" value="malic"/>
    <property type="match status" value="1"/>
</dbReference>
<dbReference type="InterPro" id="IPR037062">
    <property type="entry name" value="Malic_N_dom_sf"/>
</dbReference>
<dbReference type="InterPro" id="IPR036291">
    <property type="entry name" value="NAD(P)-bd_dom_sf"/>
</dbReference>
<dbReference type="EMBL" id="AKXB02000121">
    <property type="protein sequence ID" value="EMO88690.1"/>
    <property type="molecule type" value="Genomic_DNA"/>
</dbReference>
<feature type="binding site" evidence="5">
    <location>
        <position position="282"/>
    </location>
    <ligand>
        <name>(S)-malate</name>
        <dbReference type="ChEBI" id="CHEBI:15589"/>
    </ligand>
</feature>
<dbReference type="InterPro" id="IPR012301">
    <property type="entry name" value="Malic_N_dom"/>
</dbReference>
<evidence type="ECO:0000256" key="6">
    <source>
        <dbReference type="PIRSR" id="PIRSR000106-3"/>
    </source>
</evidence>
<dbReference type="SUPFAM" id="SSF53223">
    <property type="entry name" value="Aminoacid dehydrogenase-like, N-terminal domain"/>
    <property type="match status" value="1"/>
</dbReference>
<dbReference type="InterPro" id="IPR001891">
    <property type="entry name" value="Malic_OxRdtase"/>
</dbReference>
<feature type="domain" description="Malic enzyme N-terminal" evidence="8">
    <location>
        <begin position="14"/>
        <end position="147"/>
    </location>
</feature>
<dbReference type="FunFam" id="3.40.50.720:FF:000095">
    <property type="entry name" value="NADP-dependent malic enzyme"/>
    <property type="match status" value="1"/>
</dbReference>
<dbReference type="SMART" id="SM00919">
    <property type="entry name" value="Malic_M"/>
    <property type="match status" value="1"/>
</dbReference>
<dbReference type="InterPro" id="IPR051674">
    <property type="entry name" value="Malate_Decarboxylase"/>
</dbReference>
<proteinExistence type="inferred from homology"/>